<dbReference type="GO" id="GO:0033567">
    <property type="term" value="P:DNA replication, Okazaki fragment processing"/>
    <property type="evidence" value="ECO:0007669"/>
    <property type="project" value="InterPro"/>
</dbReference>
<feature type="domain" description="5'-3' exonuclease" evidence="4">
    <location>
        <begin position="3"/>
        <end position="218"/>
    </location>
</feature>
<dbReference type="InterPro" id="IPR020045">
    <property type="entry name" value="DNA_polI_H3TH"/>
</dbReference>
<evidence type="ECO:0000313" key="5">
    <source>
        <dbReference type="EMBL" id="EKD24781.1"/>
    </source>
</evidence>
<dbReference type="AlphaFoldDB" id="K1XHQ7"/>
<dbReference type="Gene3D" id="3.40.50.1010">
    <property type="entry name" value="5'-nuclease"/>
    <property type="match status" value="1"/>
</dbReference>
<dbReference type="InterPro" id="IPR020046">
    <property type="entry name" value="5-3_exonucl_a-hlix_arch_N"/>
</dbReference>
<gene>
    <name evidence="5" type="ORF">ACD_80C00153G0001</name>
</gene>
<evidence type="ECO:0000256" key="2">
    <source>
        <dbReference type="ARBA" id="ARBA00022801"/>
    </source>
</evidence>
<protein>
    <submittedName>
        <fullName evidence="5">DNA polymerase I</fullName>
    </submittedName>
</protein>
<reference evidence="5" key="1">
    <citation type="journal article" date="2012" name="Science">
        <title>Fermentation, hydrogen, and sulfur metabolism in multiple uncultivated bacterial phyla.</title>
        <authorList>
            <person name="Wrighton K.C."/>
            <person name="Thomas B.C."/>
            <person name="Sharon I."/>
            <person name="Miller C.S."/>
            <person name="Castelle C.J."/>
            <person name="VerBerkmoes N.C."/>
            <person name="Wilkins M.J."/>
            <person name="Hettich R.L."/>
            <person name="Lipton M.S."/>
            <person name="Williams K.H."/>
            <person name="Long P.E."/>
            <person name="Banfield J.F."/>
        </authorList>
    </citation>
    <scope>NUCLEOTIDE SEQUENCE [LARGE SCALE GENOMIC DNA]</scope>
</reference>
<dbReference type="CDD" id="cd09898">
    <property type="entry name" value="H3TH_53EXO"/>
    <property type="match status" value="1"/>
</dbReference>
<dbReference type="SMART" id="SM00475">
    <property type="entry name" value="53EXOc"/>
    <property type="match status" value="1"/>
</dbReference>
<dbReference type="InterPro" id="IPR036279">
    <property type="entry name" value="5-3_exonuclease_C_sf"/>
</dbReference>
<dbReference type="EMBL" id="AMFJ01036160">
    <property type="protein sequence ID" value="EKD24781.1"/>
    <property type="molecule type" value="Genomic_DNA"/>
</dbReference>
<dbReference type="GO" id="GO:0008409">
    <property type="term" value="F:5'-3' exonuclease activity"/>
    <property type="evidence" value="ECO:0007669"/>
    <property type="project" value="InterPro"/>
</dbReference>
<dbReference type="InterPro" id="IPR008918">
    <property type="entry name" value="HhH2"/>
</dbReference>
<keyword evidence="2" id="KW-0378">Hydrolase</keyword>
<dbReference type="PANTHER" id="PTHR42646:SF2">
    <property type="entry name" value="5'-3' EXONUCLEASE FAMILY PROTEIN"/>
    <property type="match status" value="1"/>
</dbReference>
<proteinExistence type="predicted"/>
<dbReference type="SMART" id="SM00279">
    <property type="entry name" value="HhH2"/>
    <property type="match status" value="1"/>
</dbReference>
<dbReference type="PANTHER" id="PTHR42646">
    <property type="entry name" value="FLAP ENDONUCLEASE XNI"/>
    <property type="match status" value="1"/>
</dbReference>
<dbReference type="SUPFAM" id="SSF47807">
    <property type="entry name" value="5' to 3' exonuclease, C-terminal subdomain"/>
    <property type="match status" value="1"/>
</dbReference>
<dbReference type="SUPFAM" id="SSF88723">
    <property type="entry name" value="PIN domain-like"/>
    <property type="match status" value="1"/>
</dbReference>
<dbReference type="CDD" id="cd09859">
    <property type="entry name" value="PIN_53EXO"/>
    <property type="match status" value="1"/>
</dbReference>
<keyword evidence="3" id="KW-0238">DNA-binding</keyword>
<evidence type="ECO:0000259" key="4">
    <source>
        <dbReference type="SMART" id="SM00475"/>
    </source>
</evidence>
<organism evidence="5">
    <name type="scientific">uncultured bacterium</name>
    <name type="common">gcode 4</name>
    <dbReference type="NCBI Taxonomy" id="1234023"/>
    <lineage>
        <taxon>Bacteria</taxon>
        <taxon>environmental samples</taxon>
    </lineage>
</organism>
<dbReference type="Gene3D" id="1.10.150.20">
    <property type="entry name" value="5' to 3' exonuclease, C-terminal subdomain"/>
    <property type="match status" value="1"/>
</dbReference>
<evidence type="ECO:0000256" key="1">
    <source>
        <dbReference type="ARBA" id="ARBA00022722"/>
    </source>
</evidence>
<name>K1XHQ7_9BACT</name>
<dbReference type="Pfam" id="PF02739">
    <property type="entry name" value="5_3_exonuc_N"/>
    <property type="match status" value="1"/>
</dbReference>
<dbReference type="InterPro" id="IPR029060">
    <property type="entry name" value="PIN-like_dom_sf"/>
</dbReference>
<keyword evidence="1" id="KW-0540">Nuclease</keyword>
<comment type="caution">
    <text evidence="5">The sequence shown here is derived from an EMBL/GenBank/DDBJ whole genome shotgun (WGS) entry which is preliminary data.</text>
</comment>
<dbReference type="InterPro" id="IPR038969">
    <property type="entry name" value="FEN"/>
</dbReference>
<dbReference type="InterPro" id="IPR002421">
    <property type="entry name" value="5-3_exonuclease"/>
</dbReference>
<dbReference type="GO" id="GO:0017108">
    <property type="term" value="F:5'-flap endonuclease activity"/>
    <property type="evidence" value="ECO:0007669"/>
    <property type="project" value="InterPro"/>
</dbReference>
<dbReference type="Pfam" id="PF01367">
    <property type="entry name" value="5_3_exonuc"/>
    <property type="match status" value="1"/>
</dbReference>
<dbReference type="GO" id="GO:0003677">
    <property type="term" value="F:DNA binding"/>
    <property type="evidence" value="ECO:0007669"/>
    <property type="project" value="UniProtKB-KW"/>
</dbReference>
<evidence type="ECO:0000256" key="3">
    <source>
        <dbReference type="ARBA" id="ARBA00023125"/>
    </source>
</evidence>
<accession>K1XHQ7</accession>
<sequence length="257" mass="30402">MLMKIFQEKPDYFVITWDSPVKTFRHEEYPEYKANRKKMDDDFKHQIPITKAIAAELWIPSLIMPWYEADDIIFTLAKKYGADKNVLIDIYSWDKDLKYLLDTNISCVDSMKGLTTTPELFIKEYGFEPIHILEYLALVGDSADNIKWIAGIWPKKASDLIKKYQTIDNIYTHIDEIHWDIKQKLIDGKEAAYLSRGLIELKSLPEIHDTHIENFRLTLDFPKYKKILIGEHHFTSFEKTLDELKKKLQNPVQIWLF</sequence>